<evidence type="ECO:0000256" key="3">
    <source>
        <dbReference type="ARBA" id="ARBA00022475"/>
    </source>
</evidence>
<dbReference type="InterPro" id="IPR015860">
    <property type="entry name" value="ABC_transpr_TagH-like"/>
</dbReference>
<dbReference type="Pfam" id="PF00005">
    <property type="entry name" value="ABC_tran"/>
    <property type="match status" value="1"/>
</dbReference>
<dbReference type="PANTHER" id="PTHR46743">
    <property type="entry name" value="TEICHOIC ACIDS EXPORT ATP-BINDING PROTEIN TAGH"/>
    <property type="match status" value="1"/>
</dbReference>
<dbReference type="GO" id="GO:0016020">
    <property type="term" value="C:membrane"/>
    <property type="evidence" value="ECO:0007669"/>
    <property type="project" value="InterPro"/>
</dbReference>
<dbReference type="EMBL" id="CP051461">
    <property type="protein sequence ID" value="QJC55216.1"/>
    <property type="molecule type" value="Genomic_DNA"/>
</dbReference>
<feature type="domain" description="ABC transporter" evidence="6">
    <location>
        <begin position="24"/>
        <end position="243"/>
    </location>
</feature>
<accession>A0A6H2H6T8</accession>
<dbReference type="Gene3D" id="2.70.50.60">
    <property type="entry name" value="abc- transporter (atp binding component) like domain"/>
    <property type="match status" value="1"/>
</dbReference>
<evidence type="ECO:0000313" key="7">
    <source>
        <dbReference type="EMBL" id="QJC55216.1"/>
    </source>
</evidence>
<keyword evidence="3" id="KW-1003">Cell membrane</keyword>
<name>A0A6H2H6T8_9BURK</name>
<dbReference type="SUPFAM" id="SSF52540">
    <property type="entry name" value="P-loop containing nucleoside triphosphate hydrolases"/>
    <property type="match status" value="1"/>
</dbReference>
<keyword evidence="8" id="KW-1185">Reference proteome</keyword>
<dbReference type="SMART" id="SM00382">
    <property type="entry name" value="AAA"/>
    <property type="match status" value="1"/>
</dbReference>
<dbReference type="PANTHER" id="PTHR46743:SF2">
    <property type="entry name" value="TEICHOIC ACIDS EXPORT ATP-BINDING PROTEIN TAGH"/>
    <property type="match status" value="1"/>
</dbReference>
<evidence type="ECO:0000256" key="1">
    <source>
        <dbReference type="ARBA" id="ARBA00005417"/>
    </source>
</evidence>
<proteinExistence type="inferred from homology"/>
<dbReference type="AlphaFoldDB" id="A0A6H2H6T8"/>
<evidence type="ECO:0000259" key="6">
    <source>
        <dbReference type="PROSITE" id="PS50893"/>
    </source>
</evidence>
<sequence>MGTLNINGLGKAYRQYKHPSGRILEWLGASPRHTLTWVLRDINLQIKPGESVGLIGRNGAGKSTLLKLITGVSAPTEGTAKLTGRVSALLELGLGFHPEFTGRQNVYMQGYLQGLSQAQIDELMPSIAAFAEIGDYLERPVRIYSSGMQVRLAFSVATALRPDILIVDEALAVGDAYFQHKCFDRIRTYRKQGTTLLFVSHDPGAVKSLCDRAVLIEGGQVVLDGKPADVLDYYNALISPQAIDNAIREGTPDGSGIRSGSGAVRIRHADMLSKGKSMRALVAGQSLSIHLDLHVQQNLDDFTVGLLIKDRLGNDVFGTNTHHMEQALGPVTSGENKEIYFDFPSLALGPGHYSITLAAHASSDHLAGNYDWWERALVFQVMPAEGIHTIGICHMPLTFRQETITKL</sequence>
<comment type="similarity">
    <text evidence="1">Belongs to the ABC transporter superfamily.</text>
</comment>
<keyword evidence="4" id="KW-0547">Nucleotide-binding</keyword>
<dbReference type="InterPro" id="IPR050683">
    <property type="entry name" value="Bact_Polysacc_Export_ATP-bd"/>
</dbReference>
<gene>
    <name evidence="7" type="primary">tagH</name>
    <name evidence="7" type="ORF">HC248_00494</name>
</gene>
<dbReference type="GO" id="GO:0005524">
    <property type="term" value="F:ATP binding"/>
    <property type="evidence" value="ECO:0007669"/>
    <property type="project" value="UniProtKB-KW"/>
</dbReference>
<keyword evidence="3" id="KW-0472">Membrane</keyword>
<dbReference type="Proteomes" id="UP000502041">
    <property type="component" value="Chromosome"/>
</dbReference>
<reference evidence="7 8" key="1">
    <citation type="submission" date="2020-04" db="EMBL/GenBank/DDBJ databases">
        <title>Complete genome of a Psychrophilic, Marine, Gas Vacuolate Bacterium Polaromonas vacuolata KCTC 22033T.</title>
        <authorList>
            <person name="Hwang K."/>
            <person name="Kim K.M."/>
        </authorList>
    </citation>
    <scope>NUCLEOTIDE SEQUENCE [LARGE SCALE GENOMIC DNA]</scope>
    <source>
        <strain evidence="7 8">KCTC 22033</strain>
    </source>
</reference>
<dbReference type="RefSeq" id="WP_168921115.1">
    <property type="nucleotide sequence ID" value="NZ_CP051461.1"/>
</dbReference>
<dbReference type="PROSITE" id="PS00211">
    <property type="entry name" value="ABC_TRANSPORTER_1"/>
    <property type="match status" value="1"/>
</dbReference>
<evidence type="ECO:0000256" key="4">
    <source>
        <dbReference type="ARBA" id="ARBA00022741"/>
    </source>
</evidence>
<dbReference type="Gene3D" id="3.40.50.300">
    <property type="entry name" value="P-loop containing nucleotide triphosphate hydrolases"/>
    <property type="match status" value="1"/>
</dbReference>
<dbReference type="PROSITE" id="PS50893">
    <property type="entry name" value="ABC_TRANSPORTER_2"/>
    <property type="match status" value="1"/>
</dbReference>
<evidence type="ECO:0000256" key="2">
    <source>
        <dbReference type="ARBA" id="ARBA00022448"/>
    </source>
</evidence>
<dbReference type="KEGG" id="pvac:HC248_00494"/>
<dbReference type="CDD" id="cd10147">
    <property type="entry name" value="Wzt_C-like"/>
    <property type="match status" value="1"/>
</dbReference>
<dbReference type="Pfam" id="PF14524">
    <property type="entry name" value="Wzt_C"/>
    <property type="match status" value="1"/>
</dbReference>
<keyword evidence="2" id="KW-0813">Transport</keyword>
<dbReference type="InterPro" id="IPR003593">
    <property type="entry name" value="AAA+_ATPase"/>
</dbReference>
<keyword evidence="5 7" id="KW-0067">ATP-binding</keyword>
<evidence type="ECO:0000256" key="5">
    <source>
        <dbReference type="ARBA" id="ARBA00022840"/>
    </source>
</evidence>
<dbReference type="InterPro" id="IPR027417">
    <property type="entry name" value="P-loop_NTPase"/>
</dbReference>
<dbReference type="InterPro" id="IPR003439">
    <property type="entry name" value="ABC_transporter-like_ATP-bd"/>
</dbReference>
<evidence type="ECO:0000313" key="8">
    <source>
        <dbReference type="Proteomes" id="UP000502041"/>
    </source>
</evidence>
<dbReference type="CDD" id="cd03220">
    <property type="entry name" value="ABC_KpsT_Wzt"/>
    <property type="match status" value="1"/>
</dbReference>
<dbReference type="GO" id="GO:0016887">
    <property type="term" value="F:ATP hydrolysis activity"/>
    <property type="evidence" value="ECO:0007669"/>
    <property type="project" value="InterPro"/>
</dbReference>
<protein>
    <submittedName>
        <fullName evidence="7">Teichoic acids export ATP-binding protein TagH</fullName>
    </submittedName>
</protein>
<dbReference type="GO" id="GO:0140359">
    <property type="term" value="F:ABC-type transporter activity"/>
    <property type="evidence" value="ECO:0007669"/>
    <property type="project" value="InterPro"/>
</dbReference>
<organism evidence="7 8">
    <name type="scientific">Polaromonas vacuolata</name>
    <dbReference type="NCBI Taxonomy" id="37448"/>
    <lineage>
        <taxon>Bacteria</taxon>
        <taxon>Pseudomonadati</taxon>
        <taxon>Pseudomonadota</taxon>
        <taxon>Betaproteobacteria</taxon>
        <taxon>Burkholderiales</taxon>
        <taxon>Comamonadaceae</taxon>
        <taxon>Polaromonas</taxon>
    </lineage>
</organism>
<dbReference type="InterPro" id="IPR029439">
    <property type="entry name" value="Wzt_C"/>
</dbReference>
<dbReference type="InterPro" id="IPR017871">
    <property type="entry name" value="ABC_transporter-like_CS"/>
</dbReference>